<feature type="domain" description="2-oxoglutarate dehydrogenase E1 component N-terminal" evidence="17">
    <location>
        <begin position="33"/>
        <end position="70"/>
    </location>
</feature>
<keyword evidence="9" id="KW-0560">Oxidoreductase</keyword>
<organism evidence="18 19">
    <name type="scientific">Physocladia obscura</name>
    <dbReference type="NCBI Taxonomy" id="109957"/>
    <lineage>
        <taxon>Eukaryota</taxon>
        <taxon>Fungi</taxon>
        <taxon>Fungi incertae sedis</taxon>
        <taxon>Chytridiomycota</taxon>
        <taxon>Chytridiomycota incertae sedis</taxon>
        <taxon>Chytridiomycetes</taxon>
        <taxon>Chytridiales</taxon>
        <taxon>Chytriomycetaceae</taxon>
        <taxon>Physocladia</taxon>
    </lineage>
</organism>
<dbReference type="Proteomes" id="UP001211907">
    <property type="component" value="Unassembled WGS sequence"/>
</dbReference>
<dbReference type="GO" id="GO:0046872">
    <property type="term" value="F:metal ion binding"/>
    <property type="evidence" value="ECO:0007669"/>
    <property type="project" value="UniProtKB-KW"/>
</dbReference>
<dbReference type="GO" id="GO:0005759">
    <property type="term" value="C:mitochondrial matrix"/>
    <property type="evidence" value="ECO:0007669"/>
    <property type="project" value="UniProtKB-SubCell"/>
</dbReference>
<keyword evidence="6" id="KW-0479">Metal-binding</keyword>
<evidence type="ECO:0000256" key="2">
    <source>
        <dbReference type="ARBA" id="ARBA00001964"/>
    </source>
</evidence>
<keyword evidence="8" id="KW-0809">Transit peptide</keyword>
<keyword evidence="19" id="KW-1185">Reference proteome</keyword>
<evidence type="ECO:0000256" key="1">
    <source>
        <dbReference type="ARBA" id="ARBA00001946"/>
    </source>
</evidence>
<name>A0AAD5XH41_9FUNG</name>
<dbReference type="GO" id="GO:0030976">
    <property type="term" value="F:thiamine pyrophosphate binding"/>
    <property type="evidence" value="ECO:0007669"/>
    <property type="project" value="InterPro"/>
</dbReference>
<dbReference type="EC" id="1.2.4.2" evidence="5"/>
<dbReference type="Pfam" id="PF16078">
    <property type="entry name" value="2-oxogl_dehyd_N"/>
    <property type="match status" value="1"/>
</dbReference>
<evidence type="ECO:0000256" key="11">
    <source>
        <dbReference type="ARBA" id="ARBA00023128"/>
    </source>
</evidence>
<comment type="cofactor">
    <cofactor evidence="2">
        <name>thiamine diphosphate</name>
        <dbReference type="ChEBI" id="CHEBI:58937"/>
    </cofactor>
</comment>
<comment type="similarity">
    <text evidence="4">Belongs to the alpha-ketoglutarate dehydrogenase family.</text>
</comment>
<reference evidence="18" key="1">
    <citation type="submission" date="2020-05" db="EMBL/GenBank/DDBJ databases">
        <title>Phylogenomic resolution of chytrid fungi.</title>
        <authorList>
            <person name="Stajich J.E."/>
            <person name="Amses K."/>
            <person name="Simmons R."/>
            <person name="Seto K."/>
            <person name="Myers J."/>
            <person name="Bonds A."/>
            <person name="Quandt C.A."/>
            <person name="Barry K."/>
            <person name="Liu P."/>
            <person name="Grigoriev I."/>
            <person name="Longcore J.E."/>
            <person name="James T.Y."/>
        </authorList>
    </citation>
    <scope>NUCLEOTIDE SEQUENCE</scope>
    <source>
        <strain evidence="18">JEL0513</strain>
    </source>
</reference>
<evidence type="ECO:0000256" key="5">
    <source>
        <dbReference type="ARBA" id="ARBA00012280"/>
    </source>
</evidence>
<dbReference type="Gene3D" id="3.40.50.970">
    <property type="match status" value="1"/>
</dbReference>
<evidence type="ECO:0000256" key="6">
    <source>
        <dbReference type="ARBA" id="ARBA00022723"/>
    </source>
</evidence>
<comment type="function">
    <text evidence="12">The 2-oxoglutarate dehydrogenase complex catalyzes the overall conversion of 2-oxoglutarate to succinyl-CoA and CO(2). It contains multiple copies of three enzymatic components: 2-oxoglutarate dehydrogenase (E1), dihydrolipoamide succinyltransferase (E2) and lipoamide dehydrogenase (E3).</text>
</comment>
<evidence type="ECO:0000256" key="12">
    <source>
        <dbReference type="ARBA" id="ARBA00037426"/>
    </source>
</evidence>
<dbReference type="InterPro" id="IPR001017">
    <property type="entry name" value="DH_E1"/>
</dbReference>
<dbReference type="GO" id="GO:0006099">
    <property type="term" value="P:tricarboxylic acid cycle"/>
    <property type="evidence" value="ECO:0007669"/>
    <property type="project" value="TreeGrafter"/>
</dbReference>
<dbReference type="GO" id="GO:0004591">
    <property type="term" value="F:oxoglutarate dehydrogenase (succinyl-transferring) activity"/>
    <property type="evidence" value="ECO:0007669"/>
    <property type="project" value="UniProtKB-EC"/>
</dbReference>
<comment type="subcellular location">
    <subcellularLocation>
        <location evidence="3">Mitochondrion matrix</location>
    </subcellularLocation>
</comment>
<dbReference type="GO" id="GO:0045252">
    <property type="term" value="C:oxoglutarate dehydrogenase complex"/>
    <property type="evidence" value="ECO:0007669"/>
    <property type="project" value="TreeGrafter"/>
</dbReference>
<comment type="caution">
    <text evidence="18">The sequence shown here is derived from an EMBL/GenBank/DDBJ whole genome shotgun (WGS) entry which is preliminary data.</text>
</comment>
<evidence type="ECO:0000256" key="3">
    <source>
        <dbReference type="ARBA" id="ARBA00004305"/>
    </source>
</evidence>
<evidence type="ECO:0000313" key="19">
    <source>
        <dbReference type="Proteomes" id="UP001211907"/>
    </source>
</evidence>
<keyword evidence="7" id="KW-0460">Magnesium</keyword>
<dbReference type="EMBL" id="JADGJH010000167">
    <property type="protein sequence ID" value="KAJ3135375.1"/>
    <property type="molecule type" value="Genomic_DNA"/>
</dbReference>
<dbReference type="InterPro" id="IPR011603">
    <property type="entry name" value="2oxoglutarate_DH_E1"/>
</dbReference>
<evidence type="ECO:0000313" key="18">
    <source>
        <dbReference type="EMBL" id="KAJ3135375.1"/>
    </source>
</evidence>
<evidence type="ECO:0000256" key="10">
    <source>
        <dbReference type="ARBA" id="ARBA00023052"/>
    </source>
</evidence>
<gene>
    <name evidence="18" type="primary">KGD1_1</name>
    <name evidence="18" type="ORF">HK100_002818</name>
</gene>
<keyword evidence="11" id="KW-0496">Mitochondrion</keyword>
<dbReference type="FunFam" id="1.10.287.1150:FF:000002">
    <property type="entry name" value="2-oxoglutarate dehydrogenase E1 component"/>
    <property type="match status" value="1"/>
</dbReference>
<evidence type="ECO:0000256" key="4">
    <source>
        <dbReference type="ARBA" id="ARBA00006936"/>
    </source>
</evidence>
<evidence type="ECO:0000256" key="13">
    <source>
        <dbReference type="ARBA" id="ARBA00040267"/>
    </source>
</evidence>
<dbReference type="InterPro" id="IPR032106">
    <property type="entry name" value="2-oxogl_dehyd_N"/>
</dbReference>
<dbReference type="Pfam" id="PF00676">
    <property type="entry name" value="E1_dh"/>
    <property type="match status" value="1"/>
</dbReference>
<evidence type="ECO:0000256" key="15">
    <source>
        <dbReference type="ARBA" id="ARBA00051911"/>
    </source>
</evidence>
<comment type="catalytic activity">
    <reaction evidence="15">
        <text>N(6)-[(R)-lipoyl]-L-lysyl-[protein] + 2-oxoglutarate + H(+) = N(6)-[(R)-S(8)-succinyldihydrolipoyl]-L-lysyl-[protein] + CO2</text>
        <dbReference type="Rhea" id="RHEA:12188"/>
        <dbReference type="Rhea" id="RHEA-COMP:10474"/>
        <dbReference type="Rhea" id="RHEA-COMP:20092"/>
        <dbReference type="ChEBI" id="CHEBI:15378"/>
        <dbReference type="ChEBI" id="CHEBI:16526"/>
        <dbReference type="ChEBI" id="CHEBI:16810"/>
        <dbReference type="ChEBI" id="CHEBI:83099"/>
        <dbReference type="ChEBI" id="CHEBI:83120"/>
        <dbReference type="EC" id="1.2.4.2"/>
    </reaction>
</comment>
<keyword evidence="10" id="KW-0786">Thiamine pyrophosphate</keyword>
<feature type="domain" description="Dehydrogenase E1 component" evidence="16">
    <location>
        <begin position="255"/>
        <end position="523"/>
    </location>
</feature>
<evidence type="ECO:0000256" key="14">
    <source>
        <dbReference type="ARBA" id="ARBA00042984"/>
    </source>
</evidence>
<dbReference type="AlphaFoldDB" id="A0AAD5XH41"/>
<proteinExistence type="inferred from homology"/>
<evidence type="ECO:0000259" key="17">
    <source>
        <dbReference type="Pfam" id="PF16078"/>
    </source>
</evidence>
<dbReference type="PANTHER" id="PTHR23152">
    <property type="entry name" value="2-OXOGLUTARATE DEHYDROGENASE"/>
    <property type="match status" value="1"/>
</dbReference>
<evidence type="ECO:0000256" key="7">
    <source>
        <dbReference type="ARBA" id="ARBA00022842"/>
    </source>
</evidence>
<evidence type="ECO:0000256" key="8">
    <source>
        <dbReference type="ARBA" id="ARBA00022946"/>
    </source>
</evidence>
<sequence length="528" mass="58267">MLKALQLARRGIHGVHGVRRGARSYSLASDQGFLSGTSAAYIEQMHLEWQHDPSSVHASWRAYFANVEAGRVPAFVTPDTLTSRPNNTSLAQDTSLFAYPTSSSFAPSSDKASTSPSSEILDHMKVQLLVRAYQIRGHAIADLDPLHIANRDAANAPELDHKHYGFTDRDLDRKFFLGHGILPGFLASDGSSLTLREIISRLQKTYASTIGIEYGHINDRAACDWLREKFEVPVRYAYTKDQKLVILDRLIWSDSFERFVATKYPSEKRFGLEGCESLIPGMKALIDRSVELGVNSIVMGMPHRGRLNVLSNVVRKPNQSIFAEFAGSRDESVEGSGDVKYHLGMNYSRPTPSGAIVNLSLAANPSHLECVNPVVQGKVNAIQFYQNDTKDRAKALGVLLHGDAAFAGQGVVYEAIGLADLPSYTTGGTIHIIVNNQIGFTTDPRFSRSTPYCSDVAKVVSAPILHVNGDDTEAVIFSMQLAADWRAKYKKDFVIDIVCYRKHGHNEIDQPGFTQPKMYEVMSTNEAS</sequence>
<evidence type="ECO:0000256" key="9">
    <source>
        <dbReference type="ARBA" id="ARBA00023002"/>
    </source>
</evidence>
<dbReference type="Gene3D" id="1.10.287.1150">
    <property type="entry name" value="TPP helical domain"/>
    <property type="match status" value="1"/>
</dbReference>
<dbReference type="CDD" id="cd02016">
    <property type="entry name" value="TPP_E1_OGDC_like"/>
    <property type="match status" value="1"/>
</dbReference>
<protein>
    <recommendedName>
        <fullName evidence="13">2-oxoglutarate dehydrogenase, mitochondrial</fullName>
        <ecNumber evidence="5">1.2.4.2</ecNumber>
    </recommendedName>
    <alternativeName>
        <fullName evidence="14">2-oxoglutarate dehydrogenase complex component E1</fullName>
    </alternativeName>
</protein>
<evidence type="ECO:0000259" key="16">
    <source>
        <dbReference type="Pfam" id="PF00676"/>
    </source>
</evidence>
<dbReference type="SUPFAM" id="SSF52518">
    <property type="entry name" value="Thiamin diphosphate-binding fold (THDP-binding)"/>
    <property type="match status" value="1"/>
</dbReference>
<dbReference type="PANTHER" id="PTHR23152:SF4">
    <property type="entry name" value="2-OXOADIPATE DEHYDROGENASE COMPLEX COMPONENT E1"/>
    <property type="match status" value="1"/>
</dbReference>
<dbReference type="InterPro" id="IPR029061">
    <property type="entry name" value="THDP-binding"/>
</dbReference>
<comment type="cofactor">
    <cofactor evidence="1">
        <name>Mg(2+)</name>
        <dbReference type="ChEBI" id="CHEBI:18420"/>
    </cofactor>
</comment>
<accession>A0AAD5XH41</accession>